<protein>
    <recommendedName>
        <fullName evidence="2">DUF6533 domain-containing protein</fullName>
    </recommendedName>
</protein>
<keyword evidence="1" id="KW-1133">Transmembrane helix</keyword>
<evidence type="ECO:0000259" key="2">
    <source>
        <dbReference type="Pfam" id="PF20151"/>
    </source>
</evidence>
<dbReference type="AlphaFoldDB" id="A0AAD7JPW0"/>
<reference evidence="3" key="1">
    <citation type="submission" date="2023-03" db="EMBL/GenBank/DDBJ databases">
        <title>Massive genome expansion in bonnet fungi (Mycena s.s.) driven by repeated elements and novel gene families across ecological guilds.</title>
        <authorList>
            <consortium name="Lawrence Berkeley National Laboratory"/>
            <person name="Harder C.B."/>
            <person name="Miyauchi S."/>
            <person name="Viragh M."/>
            <person name="Kuo A."/>
            <person name="Thoen E."/>
            <person name="Andreopoulos B."/>
            <person name="Lu D."/>
            <person name="Skrede I."/>
            <person name="Drula E."/>
            <person name="Henrissat B."/>
            <person name="Morin E."/>
            <person name="Kohler A."/>
            <person name="Barry K."/>
            <person name="LaButti K."/>
            <person name="Morin E."/>
            <person name="Salamov A."/>
            <person name="Lipzen A."/>
            <person name="Mereny Z."/>
            <person name="Hegedus B."/>
            <person name="Baldrian P."/>
            <person name="Stursova M."/>
            <person name="Weitz H."/>
            <person name="Taylor A."/>
            <person name="Grigoriev I.V."/>
            <person name="Nagy L.G."/>
            <person name="Martin F."/>
            <person name="Kauserud H."/>
        </authorList>
    </citation>
    <scope>NUCLEOTIDE SEQUENCE</scope>
    <source>
        <strain evidence="3">CBHHK182m</strain>
    </source>
</reference>
<evidence type="ECO:0000313" key="4">
    <source>
        <dbReference type="Proteomes" id="UP001215598"/>
    </source>
</evidence>
<feature type="transmembrane region" description="Helical" evidence="1">
    <location>
        <begin position="125"/>
        <end position="150"/>
    </location>
</feature>
<keyword evidence="1" id="KW-0812">Transmembrane</keyword>
<keyword evidence="4" id="KW-1185">Reference proteome</keyword>
<comment type="caution">
    <text evidence="3">The sequence shown here is derived from an EMBL/GenBank/DDBJ whole genome shotgun (WGS) entry which is preliminary data.</text>
</comment>
<evidence type="ECO:0000313" key="3">
    <source>
        <dbReference type="EMBL" id="KAJ7769455.1"/>
    </source>
</evidence>
<organism evidence="3 4">
    <name type="scientific">Mycena metata</name>
    <dbReference type="NCBI Taxonomy" id="1033252"/>
    <lineage>
        <taxon>Eukaryota</taxon>
        <taxon>Fungi</taxon>
        <taxon>Dikarya</taxon>
        <taxon>Basidiomycota</taxon>
        <taxon>Agaricomycotina</taxon>
        <taxon>Agaricomycetes</taxon>
        <taxon>Agaricomycetidae</taxon>
        <taxon>Agaricales</taxon>
        <taxon>Marasmiineae</taxon>
        <taxon>Mycenaceae</taxon>
        <taxon>Mycena</taxon>
    </lineage>
</organism>
<keyword evidence="1" id="KW-0472">Membrane</keyword>
<feature type="transmembrane region" description="Helical" evidence="1">
    <location>
        <begin position="98"/>
        <end position="118"/>
    </location>
</feature>
<gene>
    <name evidence="3" type="ORF">B0H16DRAFT_1517888</name>
</gene>
<sequence length="284" mass="32078">MSSLADELKLLLQLAADAKITSYVAAASLALAMFEWFISLGREVELVWTRPKSLVRWLYVWNRYFSLAMISFCTSVYLRPTPSDRSCFISQQIQGTSATIIIGTVDFILLLRIWILCGRSDRISYVLLGLIIAEITAMLCITTLTVNNLTEFVHFDFITGCYSPNVPKYFAAYPVPSLIVSFSMFCITLRICLRRLAASRRFNTQSILVVFLRDGVVWFLVITLINPPQIGLWGWGRPTLIQVLMMPSLTAYSVIGGRVLLNMMEIATEECQERLNEGPSTEDV</sequence>
<feature type="transmembrane region" description="Helical" evidence="1">
    <location>
        <begin position="240"/>
        <end position="261"/>
    </location>
</feature>
<proteinExistence type="predicted"/>
<feature type="domain" description="DUF6533" evidence="2">
    <location>
        <begin position="23"/>
        <end position="67"/>
    </location>
</feature>
<feature type="transmembrane region" description="Helical" evidence="1">
    <location>
        <begin position="59"/>
        <end position="78"/>
    </location>
</feature>
<feature type="transmembrane region" description="Helical" evidence="1">
    <location>
        <begin position="20"/>
        <end position="38"/>
    </location>
</feature>
<dbReference type="Proteomes" id="UP001215598">
    <property type="component" value="Unassembled WGS sequence"/>
</dbReference>
<evidence type="ECO:0000256" key="1">
    <source>
        <dbReference type="SAM" id="Phobius"/>
    </source>
</evidence>
<dbReference type="Pfam" id="PF20151">
    <property type="entry name" value="DUF6533"/>
    <property type="match status" value="1"/>
</dbReference>
<accession>A0AAD7JPW0</accession>
<dbReference type="InterPro" id="IPR045340">
    <property type="entry name" value="DUF6533"/>
</dbReference>
<feature type="transmembrane region" description="Helical" evidence="1">
    <location>
        <begin position="205"/>
        <end position="225"/>
    </location>
</feature>
<feature type="transmembrane region" description="Helical" evidence="1">
    <location>
        <begin position="170"/>
        <end position="193"/>
    </location>
</feature>
<dbReference type="EMBL" id="JARKIB010000018">
    <property type="protein sequence ID" value="KAJ7769455.1"/>
    <property type="molecule type" value="Genomic_DNA"/>
</dbReference>
<name>A0AAD7JPW0_9AGAR</name>